<evidence type="ECO:0000313" key="1">
    <source>
        <dbReference type="EMBL" id="HCY82274.1"/>
    </source>
</evidence>
<proteinExistence type="predicted"/>
<dbReference type="Proteomes" id="UP000263268">
    <property type="component" value="Unassembled WGS sequence"/>
</dbReference>
<comment type="caution">
    <text evidence="1">The sequence shown here is derived from an EMBL/GenBank/DDBJ whole genome shotgun (WGS) entry which is preliminary data.</text>
</comment>
<evidence type="ECO:0000313" key="2">
    <source>
        <dbReference type="Proteomes" id="UP000263268"/>
    </source>
</evidence>
<gene>
    <name evidence="1" type="ORF">DHV22_12095</name>
</gene>
<dbReference type="AlphaFoldDB" id="A0A3D6BTR2"/>
<sequence>MKKLLIIFYLIAYTSCTSLNFDGLYGHPKKVESIDYEVIYKDTIEIITKDNKSVTLYDYNLRSKKSFSFSPPNYSPLPLNYSYFYDKKGNIIKTIISKGDSIIRETTYKYNKYGLRTENTTIEDGKKTTGKAIIDIKNRIEILNKKSIDSTSKACSINKYDKKWNIIESTMYDYKGNQKNRSEIEYDNYGNKISYKYYNDKDVLLRHSKTVFNKNNDPIWASSIRVKNSDTIKGKVTSFKYKYDKKNNIIERRVFHDDVLVLIIETKYEY</sequence>
<accession>A0A3D6BTR2</accession>
<evidence type="ECO:0008006" key="3">
    <source>
        <dbReference type="Google" id="ProtNLM"/>
    </source>
</evidence>
<dbReference type="Gene3D" id="2.180.10.10">
    <property type="entry name" value="RHS repeat-associated core"/>
    <property type="match status" value="1"/>
</dbReference>
<protein>
    <recommendedName>
        <fullName evidence="3">YD repeat-containing protein</fullName>
    </recommendedName>
</protein>
<dbReference type="EMBL" id="DPRK01000193">
    <property type="protein sequence ID" value="HCY82274.1"/>
    <property type="molecule type" value="Genomic_DNA"/>
</dbReference>
<organism evidence="1 2">
    <name type="scientific">Xanthomarina gelatinilytica</name>
    <dbReference type="NCBI Taxonomy" id="1137281"/>
    <lineage>
        <taxon>Bacteria</taxon>
        <taxon>Pseudomonadati</taxon>
        <taxon>Bacteroidota</taxon>
        <taxon>Flavobacteriia</taxon>
        <taxon>Flavobacteriales</taxon>
        <taxon>Flavobacteriaceae</taxon>
        <taxon>Xanthomarina</taxon>
    </lineage>
</organism>
<name>A0A3D6BTR2_9FLAO</name>
<reference evidence="1 2" key="1">
    <citation type="journal article" date="2018" name="Nat. Biotechnol.">
        <title>A standardized bacterial taxonomy based on genome phylogeny substantially revises the tree of life.</title>
        <authorList>
            <person name="Parks D.H."/>
            <person name="Chuvochina M."/>
            <person name="Waite D.W."/>
            <person name="Rinke C."/>
            <person name="Skarshewski A."/>
            <person name="Chaumeil P.A."/>
            <person name="Hugenholtz P."/>
        </authorList>
    </citation>
    <scope>NUCLEOTIDE SEQUENCE [LARGE SCALE GENOMIC DNA]</scope>
    <source>
        <strain evidence="1">UBA10227</strain>
    </source>
</reference>